<comment type="similarity">
    <text evidence="1">Belongs to the ROK (NagC/XylR) family.</text>
</comment>
<reference evidence="9" key="2">
    <citation type="submission" date="2020-09" db="EMBL/GenBank/DDBJ databases">
        <authorList>
            <person name="Sun Q."/>
            <person name="Ohkuma M."/>
        </authorList>
    </citation>
    <scope>NUCLEOTIDE SEQUENCE</scope>
    <source>
        <strain evidence="9">JCM 14719</strain>
    </source>
</reference>
<dbReference type="PANTHER" id="PTHR18964">
    <property type="entry name" value="ROK (REPRESSOR, ORF, KINASE) FAMILY"/>
    <property type="match status" value="1"/>
</dbReference>
<organism evidence="9 10">
    <name type="scientific">Calditerricola satsumensis</name>
    <dbReference type="NCBI Taxonomy" id="373054"/>
    <lineage>
        <taxon>Bacteria</taxon>
        <taxon>Bacillati</taxon>
        <taxon>Bacillota</taxon>
        <taxon>Bacilli</taxon>
        <taxon>Bacillales</taxon>
        <taxon>Bacillaceae</taxon>
        <taxon>Calditerricola</taxon>
    </lineage>
</organism>
<evidence type="ECO:0000256" key="3">
    <source>
        <dbReference type="ARBA" id="ARBA00014701"/>
    </source>
</evidence>
<dbReference type="NCBIfam" id="TIGR00744">
    <property type="entry name" value="ROK_glcA_fam"/>
    <property type="match status" value="1"/>
</dbReference>
<keyword evidence="5" id="KW-0547">Nucleotide-binding</keyword>
<dbReference type="InterPro" id="IPR004654">
    <property type="entry name" value="ROK_glcA"/>
</dbReference>
<dbReference type="InterPro" id="IPR043129">
    <property type="entry name" value="ATPase_NBD"/>
</dbReference>
<sequence length="327" mass="32798">MAGKRLWIGVDIGGTAIKAGVVDEGGRIVEKREIPTATHEGPDRVLERLVNLIVELKSVADDAGAAVGGVGVGVPGPALDVERGVVIQAVNLGWENVPLRDRLVAGLPGLPVAVDNDANLAALGEAWTGGGRGAQDLLVITVGTGVGGGVVIGGRVHHGADGLAGEIGHVTVRPEGGHRCNCGKTGCLETEASATAIIREATAAAQSGRSARLAEALAQNGALTARDVVEAAQAGDGVAQAILAHAGQTLGLALANAANLLNPERIVVGGGVSHAGELLFAPLREAYRAYALPAVAKRPVVPAELGNDAGLIGAACLAMQQVDVRFA</sequence>
<keyword evidence="7" id="KW-0067">ATP-binding</keyword>
<dbReference type="EC" id="2.7.1.2" evidence="2"/>
<dbReference type="GO" id="GO:0004340">
    <property type="term" value="F:glucokinase activity"/>
    <property type="evidence" value="ECO:0007669"/>
    <property type="project" value="UniProtKB-EC"/>
</dbReference>
<evidence type="ECO:0000256" key="7">
    <source>
        <dbReference type="ARBA" id="ARBA00022840"/>
    </source>
</evidence>
<evidence type="ECO:0000256" key="2">
    <source>
        <dbReference type="ARBA" id="ARBA00012323"/>
    </source>
</evidence>
<proteinExistence type="inferred from homology"/>
<evidence type="ECO:0000256" key="5">
    <source>
        <dbReference type="ARBA" id="ARBA00022741"/>
    </source>
</evidence>
<dbReference type="EMBL" id="BMOF01000001">
    <property type="protein sequence ID" value="GGJ91002.1"/>
    <property type="molecule type" value="Genomic_DNA"/>
</dbReference>
<dbReference type="Pfam" id="PF00480">
    <property type="entry name" value="ROK"/>
    <property type="match status" value="1"/>
</dbReference>
<dbReference type="GO" id="GO:0005524">
    <property type="term" value="F:ATP binding"/>
    <property type="evidence" value="ECO:0007669"/>
    <property type="project" value="UniProtKB-KW"/>
</dbReference>
<keyword evidence="4" id="KW-0808">Transferase</keyword>
<evidence type="ECO:0000256" key="8">
    <source>
        <dbReference type="ARBA" id="ARBA00032386"/>
    </source>
</evidence>
<evidence type="ECO:0000313" key="10">
    <source>
        <dbReference type="Proteomes" id="UP000637720"/>
    </source>
</evidence>
<dbReference type="InterPro" id="IPR049874">
    <property type="entry name" value="ROK_cs"/>
</dbReference>
<dbReference type="RefSeq" id="WP_188816495.1">
    <property type="nucleotide sequence ID" value="NZ_BMOF01000001.1"/>
</dbReference>
<dbReference type="PROSITE" id="PS01125">
    <property type="entry name" value="ROK"/>
    <property type="match status" value="1"/>
</dbReference>
<dbReference type="InterPro" id="IPR000600">
    <property type="entry name" value="ROK"/>
</dbReference>
<reference evidence="9" key="1">
    <citation type="journal article" date="2014" name="Int. J. Syst. Evol. Microbiol.">
        <title>Complete genome sequence of Corynebacterium casei LMG S-19264T (=DSM 44701T), isolated from a smear-ripened cheese.</title>
        <authorList>
            <consortium name="US DOE Joint Genome Institute (JGI-PGF)"/>
            <person name="Walter F."/>
            <person name="Albersmeier A."/>
            <person name="Kalinowski J."/>
            <person name="Ruckert C."/>
        </authorList>
    </citation>
    <scope>NUCLEOTIDE SEQUENCE</scope>
    <source>
        <strain evidence="9">JCM 14719</strain>
    </source>
</reference>
<evidence type="ECO:0000256" key="1">
    <source>
        <dbReference type="ARBA" id="ARBA00006479"/>
    </source>
</evidence>
<dbReference type="AlphaFoldDB" id="A0A8J3F929"/>
<keyword evidence="10" id="KW-1185">Reference proteome</keyword>
<dbReference type="Proteomes" id="UP000637720">
    <property type="component" value="Unassembled WGS sequence"/>
</dbReference>
<evidence type="ECO:0000313" key="9">
    <source>
        <dbReference type="EMBL" id="GGJ91002.1"/>
    </source>
</evidence>
<accession>A0A8J3F929</accession>
<comment type="caution">
    <text evidence="9">The sequence shown here is derived from an EMBL/GenBank/DDBJ whole genome shotgun (WGS) entry which is preliminary data.</text>
</comment>
<dbReference type="PANTHER" id="PTHR18964:SF149">
    <property type="entry name" value="BIFUNCTIONAL UDP-N-ACETYLGLUCOSAMINE 2-EPIMERASE_N-ACETYLMANNOSAMINE KINASE"/>
    <property type="match status" value="1"/>
</dbReference>
<evidence type="ECO:0000256" key="6">
    <source>
        <dbReference type="ARBA" id="ARBA00022777"/>
    </source>
</evidence>
<dbReference type="SUPFAM" id="SSF53067">
    <property type="entry name" value="Actin-like ATPase domain"/>
    <property type="match status" value="1"/>
</dbReference>
<keyword evidence="6" id="KW-0418">Kinase</keyword>
<dbReference type="GO" id="GO:0005737">
    <property type="term" value="C:cytoplasm"/>
    <property type="evidence" value="ECO:0007669"/>
    <property type="project" value="InterPro"/>
</dbReference>
<dbReference type="GO" id="GO:0006096">
    <property type="term" value="P:glycolytic process"/>
    <property type="evidence" value="ECO:0007669"/>
    <property type="project" value="InterPro"/>
</dbReference>
<dbReference type="Gene3D" id="3.30.420.40">
    <property type="match status" value="2"/>
</dbReference>
<protein>
    <recommendedName>
        <fullName evidence="3">Glucokinase</fullName>
        <ecNumber evidence="2">2.7.1.2</ecNumber>
    </recommendedName>
    <alternativeName>
        <fullName evidence="8">Glucose kinase</fullName>
    </alternativeName>
</protein>
<gene>
    <name evidence="9" type="ORF">GCM10007043_00820</name>
</gene>
<evidence type="ECO:0000256" key="4">
    <source>
        <dbReference type="ARBA" id="ARBA00022679"/>
    </source>
</evidence>
<name>A0A8J3F929_9BACI</name>